<evidence type="ECO:0000313" key="4">
    <source>
        <dbReference type="Proteomes" id="UP000250928"/>
    </source>
</evidence>
<keyword evidence="3" id="KW-1185">Reference proteome</keyword>
<evidence type="ECO:0000313" key="1">
    <source>
        <dbReference type="EMBL" id="OQX33616.1"/>
    </source>
</evidence>
<dbReference type="EMBL" id="MUIE01000282">
    <property type="protein sequence ID" value="OQX33616.1"/>
    <property type="molecule type" value="Genomic_DNA"/>
</dbReference>
<evidence type="ECO:0000313" key="2">
    <source>
        <dbReference type="EMBL" id="PUE00869.1"/>
    </source>
</evidence>
<dbReference type="AlphaFoldDB" id="A0A657PNH5"/>
<reference evidence="2 4" key="2">
    <citation type="submission" date="2018-01" db="EMBL/GenBank/DDBJ databases">
        <title>Novel co-symbiosis in the lucinid bivalve Phacoides pectinatus.</title>
        <authorList>
            <person name="Lim S.J."/>
            <person name="Davis B.G."/>
            <person name="Gill D.E."/>
            <person name="Engel A.S."/>
            <person name="Anderson L.C."/>
            <person name="Campbell B.J."/>
        </authorList>
    </citation>
    <scope>NUCLEOTIDE SEQUENCE [LARGE SCALE GENOMIC DNA]</scope>
    <source>
        <strain evidence="2">N3_P5</strain>
    </source>
</reference>
<accession>A0A657PNH5</accession>
<dbReference type="Proteomes" id="UP000243361">
    <property type="component" value="Unassembled WGS sequence"/>
</dbReference>
<comment type="caution">
    <text evidence="1">The sequence shown here is derived from an EMBL/GenBank/DDBJ whole genome shotgun (WGS) entry which is preliminary data.</text>
</comment>
<organism evidence="1 3">
    <name type="scientific">Candidatus Sedimenticola endophacoides</name>
    <dbReference type="NCBI Taxonomy" id="2548426"/>
    <lineage>
        <taxon>Bacteria</taxon>
        <taxon>Pseudomonadati</taxon>
        <taxon>Pseudomonadota</taxon>
        <taxon>Gammaproteobacteria</taxon>
        <taxon>Chromatiales</taxon>
        <taxon>Sedimenticolaceae</taxon>
        <taxon>Sedimenticola</taxon>
    </lineage>
</organism>
<proteinExistence type="predicted"/>
<reference evidence="1 3" key="1">
    <citation type="submission" date="2017-02" db="EMBL/GenBank/DDBJ databases">
        <title>Novel co-symbiosis in the unique lucinid bivalve Phacoides pectinatus.</title>
        <authorList>
            <person name="Lim S.J."/>
            <person name="Davis B.G."/>
            <person name="Gill D.E."/>
            <person name="Engel A.S."/>
            <person name="Anderson L.C."/>
            <person name="Campbell B.J."/>
        </authorList>
    </citation>
    <scope>NUCLEOTIDE SEQUENCE [LARGE SCALE GENOMIC DNA]</scope>
    <source>
        <strain evidence="1">LUC13016_P6</strain>
    </source>
</reference>
<gene>
    <name evidence="1" type="ORF">B0D84_04400</name>
    <name evidence="2" type="ORF">C3L24_08765</name>
</gene>
<sequence>MFLKHAGNGRVVEVLGLSDLFNPAHAQLAGRYHVGEELQDPEKFAKSELVFLSGEALPRCWLDRHYRDHELHRSG</sequence>
<dbReference type="EMBL" id="PQCO01000212">
    <property type="protein sequence ID" value="PUE00869.1"/>
    <property type="molecule type" value="Genomic_DNA"/>
</dbReference>
<evidence type="ECO:0000313" key="3">
    <source>
        <dbReference type="Proteomes" id="UP000243361"/>
    </source>
</evidence>
<dbReference type="GO" id="GO:0016740">
    <property type="term" value="F:transferase activity"/>
    <property type="evidence" value="ECO:0007669"/>
    <property type="project" value="UniProtKB-KW"/>
</dbReference>
<name>A0A657PNH5_9GAMM</name>
<protein>
    <submittedName>
        <fullName evidence="1">Acetyltransferase</fullName>
    </submittedName>
</protein>
<dbReference type="Proteomes" id="UP000250928">
    <property type="component" value="Unassembled WGS sequence"/>
</dbReference>
<keyword evidence="1" id="KW-0808">Transferase</keyword>